<comment type="caution">
    <text evidence="2">The sequence shown here is derived from an EMBL/GenBank/DDBJ whole genome shotgun (WGS) entry which is preliminary data.</text>
</comment>
<keyword evidence="3" id="KW-1185">Reference proteome</keyword>
<proteinExistence type="predicted"/>
<dbReference type="STRING" id="658196.A0A397SVG1"/>
<accession>A0A397SVG1</accession>
<gene>
    <name evidence="2" type="ORF">C1645_827212</name>
</gene>
<dbReference type="AlphaFoldDB" id="A0A397SVG1"/>
<dbReference type="Proteomes" id="UP000265703">
    <property type="component" value="Unassembled WGS sequence"/>
</dbReference>
<name>A0A397SVG1_9GLOM</name>
<organism evidence="2 3">
    <name type="scientific">Glomus cerebriforme</name>
    <dbReference type="NCBI Taxonomy" id="658196"/>
    <lineage>
        <taxon>Eukaryota</taxon>
        <taxon>Fungi</taxon>
        <taxon>Fungi incertae sedis</taxon>
        <taxon>Mucoromycota</taxon>
        <taxon>Glomeromycotina</taxon>
        <taxon>Glomeromycetes</taxon>
        <taxon>Glomerales</taxon>
        <taxon>Glomeraceae</taxon>
        <taxon>Glomus</taxon>
    </lineage>
</organism>
<reference evidence="2 3" key="1">
    <citation type="submission" date="2018-06" db="EMBL/GenBank/DDBJ databases">
        <title>Comparative genomics reveals the genomic features of Rhizophagus irregularis, R. cerebriforme, R. diaphanum and Gigaspora rosea, and their symbiotic lifestyle signature.</title>
        <authorList>
            <person name="Morin E."/>
            <person name="San Clemente H."/>
            <person name="Chen E.C.H."/>
            <person name="De La Providencia I."/>
            <person name="Hainaut M."/>
            <person name="Kuo A."/>
            <person name="Kohler A."/>
            <person name="Murat C."/>
            <person name="Tang N."/>
            <person name="Roy S."/>
            <person name="Loubradou J."/>
            <person name="Henrissat B."/>
            <person name="Grigoriev I.V."/>
            <person name="Corradi N."/>
            <person name="Roux C."/>
            <person name="Martin F.M."/>
        </authorList>
    </citation>
    <scope>NUCLEOTIDE SEQUENCE [LARGE SCALE GENOMIC DNA]</scope>
    <source>
        <strain evidence="2 3">DAOM 227022</strain>
    </source>
</reference>
<sequence>MSRSFYNQKSDDKDRSELKSDLDNNEKVIINEQIEQDLIKTDDNNSLKKLFKEKYNKMEDDWKWKLSCMGHIMEDVIYKNISNFVNKYLLHSFIIDVNDLMITGIFFPAEIDKIESTNIKKE</sequence>
<feature type="compositionally biased region" description="Basic and acidic residues" evidence="1">
    <location>
        <begin position="9"/>
        <end position="20"/>
    </location>
</feature>
<evidence type="ECO:0000256" key="1">
    <source>
        <dbReference type="SAM" id="MobiDB-lite"/>
    </source>
</evidence>
<evidence type="ECO:0000313" key="2">
    <source>
        <dbReference type="EMBL" id="RIA87847.1"/>
    </source>
</evidence>
<dbReference type="OrthoDB" id="2427805at2759"/>
<feature type="region of interest" description="Disordered" evidence="1">
    <location>
        <begin position="1"/>
        <end position="20"/>
    </location>
</feature>
<dbReference type="EMBL" id="QKYT01000290">
    <property type="protein sequence ID" value="RIA87847.1"/>
    <property type="molecule type" value="Genomic_DNA"/>
</dbReference>
<protein>
    <submittedName>
        <fullName evidence="2">Uncharacterized protein</fullName>
    </submittedName>
</protein>
<evidence type="ECO:0000313" key="3">
    <source>
        <dbReference type="Proteomes" id="UP000265703"/>
    </source>
</evidence>